<dbReference type="PANTHER" id="PTHR30629">
    <property type="entry name" value="PROPHAGE INTEGRASE"/>
    <property type="match status" value="1"/>
</dbReference>
<dbReference type="OrthoDB" id="9803188at2"/>
<gene>
    <name evidence="6" type="ORF">FC89_GL002144</name>
</gene>
<dbReference type="InterPro" id="IPR004107">
    <property type="entry name" value="Integrase_SAM-like_N"/>
</dbReference>
<evidence type="ECO:0000259" key="5">
    <source>
        <dbReference type="PROSITE" id="PS51898"/>
    </source>
</evidence>
<dbReference type="PROSITE" id="PS51898">
    <property type="entry name" value="TYR_RECOMBINASE"/>
    <property type="match status" value="1"/>
</dbReference>
<evidence type="ECO:0000256" key="1">
    <source>
        <dbReference type="ARBA" id="ARBA00008857"/>
    </source>
</evidence>
<dbReference type="Gene3D" id="1.10.150.130">
    <property type="match status" value="1"/>
</dbReference>
<dbReference type="STRING" id="1423750.FC89_GL002144"/>
<dbReference type="RefSeq" id="WP_057872512.1">
    <property type="nucleotide sequence ID" value="NZ_AZGB01000027.1"/>
</dbReference>
<dbReference type="PANTHER" id="PTHR30629:SF2">
    <property type="entry name" value="PROPHAGE INTEGRASE INTS-RELATED"/>
    <property type="match status" value="1"/>
</dbReference>
<dbReference type="SUPFAM" id="SSF56349">
    <property type="entry name" value="DNA breaking-rejoining enzymes"/>
    <property type="match status" value="1"/>
</dbReference>
<dbReference type="EMBL" id="AZGB01000027">
    <property type="protein sequence ID" value="KRM04463.1"/>
    <property type="molecule type" value="Genomic_DNA"/>
</dbReference>
<dbReference type="Gene3D" id="1.10.443.10">
    <property type="entry name" value="Intergrase catalytic core"/>
    <property type="match status" value="1"/>
</dbReference>
<sequence length="298" mass="35059">MKINSYKNKKGETLYGFRIFLGYDPVTGKKYETKRQGFKTRAEAKNSASELQIKFDQGKLNKNSHGIKTFQELFNLWFESYKNTVKRSTVTDTLLVYQNYIEPKFKNIKINVTFCQKCVNYWHARYESYRRIKNLAAQIIDYAITLELIDSNPMRKIILPKPKTKTSVSTLDIDLKTSKILQAWRSDQQHRFIKIGINTLNNDQYVFTQDKTNKLLAPSRANDWLRWIYKHYPKQRKITIHGFRHTHASLLFEAGATIKQVQDRLGHSNSKTTLDIYTHVTKKAKHDTAEKFADFMEK</sequence>
<evidence type="ECO:0000313" key="6">
    <source>
        <dbReference type="EMBL" id="KRM04463.1"/>
    </source>
</evidence>
<evidence type="ECO:0000256" key="4">
    <source>
        <dbReference type="ARBA" id="ARBA00023172"/>
    </source>
</evidence>
<comment type="caution">
    <text evidence="6">The sequence shown here is derived from an EMBL/GenBank/DDBJ whole genome shotgun (WGS) entry which is preliminary data.</text>
</comment>
<dbReference type="Pfam" id="PF00589">
    <property type="entry name" value="Phage_integrase"/>
    <property type="match status" value="1"/>
</dbReference>
<accession>A0A0R1VGT0</accession>
<dbReference type="Proteomes" id="UP000051451">
    <property type="component" value="Unassembled WGS sequence"/>
</dbReference>
<dbReference type="Pfam" id="PF14657">
    <property type="entry name" value="Arm-DNA-bind_4"/>
    <property type="match status" value="1"/>
</dbReference>
<feature type="domain" description="Tyr recombinase" evidence="5">
    <location>
        <begin position="119"/>
        <end position="290"/>
    </location>
</feature>
<name>A0A0R1VGT0_9LACO</name>
<organism evidence="6 7">
    <name type="scientific">Liquorilactobacillus ghanensis DSM 18630</name>
    <dbReference type="NCBI Taxonomy" id="1423750"/>
    <lineage>
        <taxon>Bacteria</taxon>
        <taxon>Bacillati</taxon>
        <taxon>Bacillota</taxon>
        <taxon>Bacilli</taxon>
        <taxon>Lactobacillales</taxon>
        <taxon>Lactobacillaceae</taxon>
        <taxon>Liquorilactobacillus</taxon>
    </lineage>
</organism>
<reference evidence="6 7" key="1">
    <citation type="journal article" date="2015" name="Genome Announc.">
        <title>Expanding the biotechnology potential of lactobacilli through comparative genomics of 213 strains and associated genera.</title>
        <authorList>
            <person name="Sun Z."/>
            <person name="Harris H.M."/>
            <person name="McCann A."/>
            <person name="Guo C."/>
            <person name="Argimon S."/>
            <person name="Zhang W."/>
            <person name="Yang X."/>
            <person name="Jeffery I.B."/>
            <person name="Cooney J.C."/>
            <person name="Kagawa T.F."/>
            <person name="Liu W."/>
            <person name="Song Y."/>
            <person name="Salvetti E."/>
            <person name="Wrobel A."/>
            <person name="Rasinkangas P."/>
            <person name="Parkhill J."/>
            <person name="Rea M.C."/>
            <person name="O'Sullivan O."/>
            <person name="Ritari J."/>
            <person name="Douillard F.P."/>
            <person name="Paul Ross R."/>
            <person name="Yang R."/>
            <person name="Briner A.E."/>
            <person name="Felis G.E."/>
            <person name="de Vos W.M."/>
            <person name="Barrangou R."/>
            <person name="Klaenhammer T.R."/>
            <person name="Caufield P.W."/>
            <person name="Cui Y."/>
            <person name="Zhang H."/>
            <person name="O'Toole P.W."/>
        </authorList>
    </citation>
    <scope>NUCLEOTIDE SEQUENCE [LARGE SCALE GENOMIC DNA]</scope>
    <source>
        <strain evidence="6 7">DSM 18630</strain>
    </source>
</reference>
<dbReference type="GO" id="GO:0003677">
    <property type="term" value="F:DNA binding"/>
    <property type="evidence" value="ECO:0007669"/>
    <property type="project" value="UniProtKB-KW"/>
</dbReference>
<dbReference type="InterPro" id="IPR011010">
    <property type="entry name" value="DNA_brk_join_enz"/>
</dbReference>
<dbReference type="InterPro" id="IPR050808">
    <property type="entry name" value="Phage_Integrase"/>
</dbReference>
<dbReference type="InterPro" id="IPR010998">
    <property type="entry name" value="Integrase_recombinase_N"/>
</dbReference>
<dbReference type="GeneID" id="98319811"/>
<keyword evidence="7" id="KW-1185">Reference proteome</keyword>
<dbReference type="Pfam" id="PF14659">
    <property type="entry name" value="Phage_int_SAM_3"/>
    <property type="match status" value="1"/>
</dbReference>
<dbReference type="InterPro" id="IPR028259">
    <property type="entry name" value="AP2-like_int_N"/>
</dbReference>
<evidence type="ECO:0000256" key="3">
    <source>
        <dbReference type="ARBA" id="ARBA00023125"/>
    </source>
</evidence>
<evidence type="ECO:0000313" key="7">
    <source>
        <dbReference type="Proteomes" id="UP000051451"/>
    </source>
</evidence>
<evidence type="ECO:0000256" key="2">
    <source>
        <dbReference type="ARBA" id="ARBA00022908"/>
    </source>
</evidence>
<keyword evidence="2" id="KW-0229">DNA integration</keyword>
<protein>
    <recommendedName>
        <fullName evidence="5">Tyr recombinase domain-containing protein</fullName>
    </recommendedName>
</protein>
<dbReference type="PATRIC" id="fig|1423750.3.peg.2185"/>
<dbReference type="InterPro" id="IPR002104">
    <property type="entry name" value="Integrase_catalytic"/>
</dbReference>
<dbReference type="InterPro" id="IPR013762">
    <property type="entry name" value="Integrase-like_cat_sf"/>
</dbReference>
<dbReference type="GO" id="GO:0006310">
    <property type="term" value="P:DNA recombination"/>
    <property type="evidence" value="ECO:0007669"/>
    <property type="project" value="UniProtKB-KW"/>
</dbReference>
<keyword evidence="4" id="KW-0233">DNA recombination</keyword>
<proteinExistence type="inferred from homology"/>
<keyword evidence="3" id="KW-0238">DNA-binding</keyword>
<dbReference type="GO" id="GO:0015074">
    <property type="term" value="P:DNA integration"/>
    <property type="evidence" value="ECO:0007669"/>
    <property type="project" value="UniProtKB-KW"/>
</dbReference>
<dbReference type="AlphaFoldDB" id="A0A0R1VGT0"/>
<comment type="similarity">
    <text evidence="1">Belongs to the 'phage' integrase family.</text>
</comment>